<feature type="transmembrane region" description="Helical" evidence="1">
    <location>
        <begin position="20"/>
        <end position="40"/>
    </location>
</feature>
<dbReference type="Proteomes" id="UP000095282">
    <property type="component" value="Unplaced"/>
</dbReference>
<keyword evidence="2" id="KW-1185">Reference proteome</keyword>
<keyword evidence="1" id="KW-0472">Membrane</keyword>
<evidence type="ECO:0000313" key="3">
    <source>
        <dbReference type="WBParaSite" id="Csp11.Scaffold482.g1874.t1"/>
    </source>
</evidence>
<dbReference type="Pfam" id="PF10324">
    <property type="entry name" value="7TM_GPCR_Srw"/>
    <property type="match status" value="1"/>
</dbReference>
<dbReference type="PANTHER" id="PTHR22751:SF73">
    <property type="entry name" value="G-PROTEIN COUPLED RECEPTORS FAMILY 1 PROFILE DOMAIN-CONTAINING PROTEIN"/>
    <property type="match status" value="1"/>
</dbReference>
<dbReference type="InterPro" id="IPR019427">
    <property type="entry name" value="7TM_GPCR_serpentine_rcpt_Srw"/>
</dbReference>
<dbReference type="GO" id="GO:0008528">
    <property type="term" value="F:G protein-coupled peptide receptor activity"/>
    <property type="evidence" value="ECO:0007669"/>
    <property type="project" value="InterPro"/>
</dbReference>
<evidence type="ECO:0000313" key="2">
    <source>
        <dbReference type="Proteomes" id="UP000095282"/>
    </source>
</evidence>
<sequence>MNDSEGVKEVFRSLVQYSEAWNWIPTVISMVINLFHVFILSKKSIPSNSVHCILLGIGVVDILSPMIYIKMAVNRLAEEPTW</sequence>
<reference evidence="3" key="1">
    <citation type="submission" date="2016-11" db="UniProtKB">
        <authorList>
            <consortium name="WormBaseParasite"/>
        </authorList>
    </citation>
    <scope>IDENTIFICATION</scope>
</reference>
<name>A0A1I7T2T1_9PELO</name>
<dbReference type="AlphaFoldDB" id="A0A1I7T2T1"/>
<protein>
    <submittedName>
        <fullName evidence="3">G_PROTEIN_RECEP_F1_2 domain-containing protein</fullName>
    </submittedName>
</protein>
<proteinExistence type="predicted"/>
<accession>A0A1I7T2T1</accession>
<evidence type="ECO:0000256" key="1">
    <source>
        <dbReference type="SAM" id="Phobius"/>
    </source>
</evidence>
<keyword evidence="1" id="KW-1133">Transmembrane helix</keyword>
<organism evidence="2 3">
    <name type="scientific">Caenorhabditis tropicalis</name>
    <dbReference type="NCBI Taxonomy" id="1561998"/>
    <lineage>
        <taxon>Eukaryota</taxon>
        <taxon>Metazoa</taxon>
        <taxon>Ecdysozoa</taxon>
        <taxon>Nematoda</taxon>
        <taxon>Chromadorea</taxon>
        <taxon>Rhabditida</taxon>
        <taxon>Rhabditina</taxon>
        <taxon>Rhabditomorpha</taxon>
        <taxon>Rhabditoidea</taxon>
        <taxon>Rhabditidae</taxon>
        <taxon>Peloderinae</taxon>
        <taxon>Caenorhabditis</taxon>
    </lineage>
</organism>
<dbReference type="PANTHER" id="PTHR22751">
    <property type="entry name" value="G-PROTEIN COUPLED RECEPTOR-RELATED"/>
    <property type="match status" value="1"/>
</dbReference>
<dbReference type="WBParaSite" id="Csp11.Scaffold482.g1874.t1">
    <property type="protein sequence ID" value="Csp11.Scaffold482.g1874.t1"/>
    <property type="gene ID" value="Csp11.Scaffold482.g1874"/>
</dbReference>
<keyword evidence="1" id="KW-0812">Transmembrane</keyword>
<feature type="transmembrane region" description="Helical" evidence="1">
    <location>
        <begin position="52"/>
        <end position="73"/>
    </location>
</feature>